<organism evidence="1 2">
    <name type="scientific">Bacteroides stercoris</name>
    <dbReference type="NCBI Taxonomy" id="46506"/>
    <lineage>
        <taxon>Bacteria</taxon>
        <taxon>Pseudomonadati</taxon>
        <taxon>Bacteroidota</taxon>
        <taxon>Bacteroidia</taxon>
        <taxon>Bacteroidales</taxon>
        <taxon>Bacteroidaceae</taxon>
        <taxon>Bacteroides</taxon>
    </lineage>
</organism>
<evidence type="ECO:0000313" key="1">
    <source>
        <dbReference type="EMBL" id="RGR24941.1"/>
    </source>
</evidence>
<sequence>MENIKITLTEFINFVNKSGTAKATVVRVAKKRRETEDNPYTTDYWYALRNRIIEFHKKGKNIDFIDDTINHIISERRSNYEILISGYKKFLGKKKIKYLTPIRKTWIIGDISIALNPELILEINKKIFVIKLFMSVNESMNRKHADLILTLLEHEMRSKVGGTEPIFAVLEVKTGKLFPQKKKDLSLYPLLKGEAKSFETQWKELK</sequence>
<accession>A0A412DX70</accession>
<reference evidence="1 2" key="1">
    <citation type="submission" date="2018-08" db="EMBL/GenBank/DDBJ databases">
        <title>A genome reference for cultivated species of the human gut microbiota.</title>
        <authorList>
            <person name="Zou Y."/>
            <person name="Xue W."/>
            <person name="Luo G."/>
        </authorList>
    </citation>
    <scope>NUCLEOTIDE SEQUENCE [LARGE SCALE GENOMIC DNA]</scope>
    <source>
        <strain evidence="1 2">AF25-6</strain>
    </source>
</reference>
<protein>
    <submittedName>
        <fullName evidence="1">Uncharacterized protein</fullName>
    </submittedName>
</protein>
<gene>
    <name evidence="1" type="ORF">DWY58_18530</name>
</gene>
<name>A0A412DX70_BACSE</name>
<proteinExistence type="predicted"/>
<dbReference type="Proteomes" id="UP000284161">
    <property type="component" value="Unassembled WGS sequence"/>
</dbReference>
<comment type="caution">
    <text evidence="1">The sequence shown here is derived from an EMBL/GenBank/DDBJ whole genome shotgun (WGS) entry which is preliminary data.</text>
</comment>
<dbReference type="RefSeq" id="WP_117917955.1">
    <property type="nucleotide sequence ID" value="NZ_QRUB01000043.1"/>
</dbReference>
<evidence type="ECO:0000313" key="2">
    <source>
        <dbReference type="Proteomes" id="UP000284161"/>
    </source>
</evidence>
<dbReference type="AlphaFoldDB" id="A0A412DX70"/>
<dbReference type="EMBL" id="QRUB01000043">
    <property type="protein sequence ID" value="RGR24941.1"/>
    <property type="molecule type" value="Genomic_DNA"/>
</dbReference>